<organism evidence="1 2">
    <name type="scientific">Streptococcus pluranimalium</name>
    <dbReference type="NCBI Taxonomy" id="82348"/>
    <lineage>
        <taxon>Bacteria</taxon>
        <taxon>Bacillati</taxon>
        <taxon>Bacillota</taxon>
        <taxon>Bacilli</taxon>
        <taxon>Lactobacillales</taxon>
        <taxon>Streptococcaceae</taxon>
        <taxon>Streptococcus</taxon>
    </lineage>
</organism>
<protein>
    <submittedName>
        <fullName evidence="1">Uncharacterized protein</fullName>
    </submittedName>
</protein>
<gene>
    <name evidence="1" type="ORF">Sp14A_08950</name>
</gene>
<evidence type="ECO:0000313" key="2">
    <source>
        <dbReference type="Proteomes" id="UP000255411"/>
    </source>
</evidence>
<dbReference type="AlphaFoldDB" id="A0A345VJB4"/>
<dbReference type="Proteomes" id="UP000255411">
    <property type="component" value="Chromosome"/>
</dbReference>
<sequence>MLQDEFKQFPREMLSFGRSPKEEFIAIPKSIFELPHEEKELALKELEAKFERY</sequence>
<proteinExistence type="predicted"/>
<name>A0A345VJB4_9STRE</name>
<evidence type="ECO:0000313" key="1">
    <source>
        <dbReference type="EMBL" id="AXJ12816.1"/>
    </source>
</evidence>
<accession>A0A345VJB4</accession>
<dbReference type="RefSeq" id="WP_205407091.1">
    <property type="nucleotide sequence ID" value="NZ_CP022601.1"/>
</dbReference>
<reference evidence="1 2" key="1">
    <citation type="submission" date="2017-07" db="EMBL/GenBank/DDBJ databases">
        <title>Streptococcus pluranimalium as cause of bovine abortion.</title>
        <authorList>
            <person name="Rodriguez Campos S."/>
            <person name="Gobeli Brawand S."/>
            <person name="Brodard I."/>
            <person name="Rychener L."/>
            <person name="Perreten V."/>
        </authorList>
    </citation>
    <scope>NUCLEOTIDE SEQUENCE [LARGE SCALE GENOMIC DNA]</scope>
    <source>
        <strain evidence="1 2">14A0014</strain>
    </source>
</reference>
<dbReference type="EMBL" id="CP022601">
    <property type="protein sequence ID" value="AXJ12816.1"/>
    <property type="molecule type" value="Genomic_DNA"/>
</dbReference>